<organism evidence="3 4">
    <name type="scientific">Bacillus mobilis</name>
    <dbReference type="NCBI Taxonomy" id="2026190"/>
    <lineage>
        <taxon>Bacteria</taxon>
        <taxon>Bacillati</taxon>
        <taxon>Bacillota</taxon>
        <taxon>Bacilli</taxon>
        <taxon>Bacillales</taxon>
        <taxon>Bacillaceae</taxon>
        <taxon>Bacillus</taxon>
        <taxon>Bacillus cereus group</taxon>
    </lineage>
</organism>
<evidence type="ECO:0000259" key="2">
    <source>
        <dbReference type="Pfam" id="PF06605"/>
    </source>
</evidence>
<dbReference type="SUPFAM" id="SSF57997">
    <property type="entry name" value="Tropomyosin"/>
    <property type="match status" value="1"/>
</dbReference>
<reference evidence="4" key="1">
    <citation type="submission" date="2017-04" db="EMBL/GenBank/DDBJ databases">
        <authorList>
            <person name="Criscuolo A."/>
        </authorList>
    </citation>
    <scope>NUCLEOTIDE SEQUENCE [LARGE SCALE GENOMIC DNA]</scope>
</reference>
<dbReference type="EMBL" id="FWZD01000018">
    <property type="protein sequence ID" value="SMD65594.1"/>
    <property type="molecule type" value="Genomic_DNA"/>
</dbReference>
<dbReference type="InterPro" id="IPR010572">
    <property type="entry name" value="Tail_dom"/>
</dbReference>
<gene>
    <name evidence="3" type="primary">smc_1</name>
    <name evidence="3" type="ORF">BACERE00185_00050</name>
</gene>
<evidence type="ECO:0000313" key="3">
    <source>
        <dbReference type="EMBL" id="SMD65594.1"/>
    </source>
</evidence>
<evidence type="ECO:0000313" key="4">
    <source>
        <dbReference type="Proteomes" id="UP000194439"/>
    </source>
</evidence>
<dbReference type="NCBIfam" id="TIGR01665">
    <property type="entry name" value="put_anti_recept"/>
    <property type="match status" value="1"/>
</dbReference>
<evidence type="ECO:0000256" key="1">
    <source>
        <dbReference type="SAM" id="Coils"/>
    </source>
</evidence>
<feature type="coiled-coil region" evidence="1">
    <location>
        <begin position="476"/>
        <end position="510"/>
    </location>
</feature>
<dbReference type="AlphaFoldDB" id="A0A1Y5YTA0"/>
<dbReference type="Proteomes" id="UP000194439">
    <property type="component" value="Unassembled WGS sequence"/>
</dbReference>
<sequence length="919" mass="104040">MRKPSGQLHVVDHSTEQIVAVLQPNDYRDDLRHWEIKNNIDRLEFKVFTSLPAAATLMQQNLILRETRDGRIIPYTIDEAIQTTDNRTIHIYASAVWVEIAQANFIRPQKIQSKTLNEFMDMALVGIKWERGITEYSGFHTMTIDTFIDPLKFLKDIASLFDLEIQYRVEVIGSQIVGWYVDMIQKRGKNEGKEITLGKDLIGIKRVENTRNICTALVGFVKGEGDTVITIESINNGLPYIVDKDAFQLWNKKGFHRFGFYTPETENQNMTPQRLKTLMEMEIKKRRNAAVTYEAEAQSINRVFGFDHESIFEGDTIRFKDKFFTPPLYLEARAIAGDESFKNPLMDKYEFGDYRELTDVGEELRRIYNRILGLFGDKQEILDQLDQLIKDATKTAEDAKKESEAAKTLAEKVEQNRKENSVEIIESKTPPTENLKPNKTLWLDISKGKPGILKKWTGTEWDPIVPDVESAKKELLGKVEDAKKEATGQYNEVKETIQSVSRTISSVQNEQGDIKKTLSVMEQTSSGFKQSIESLNTKDKDISSKLNAVETTVEGTKQTISDVSSKQSGFEQRMTTVEKNATGLSSSVSNLNNKVDDQGKKLTEANTKIEQQAKSIEAKVNIKQVEDYVAVFEIPTLKEIVGKNKEDLLDELAHKISTEQFNTKMTQIDNRFTVNEKGLDLMARKTEVYTTTESDGRYAKDAYARTLEGRIQVTEQNILSTVRKGDIISTINQSAERIKISAALIDLVGKVEASWLKAGLLIGMTIKTSNENEYLHMENQVLRFVNQGTAKMVIGFENEYKSKTRNPYIILGEGDGSGRNFGSIYKDGYGVYYRYVDLNGAESNIRMTAQGNVGIVAQDGLWVTAKRANFTAAIETPGIKFNSFGSTPGSQQGIMWMGHGYRGFGVYFYDNEWKFLTSV</sequence>
<proteinExistence type="predicted"/>
<feature type="coiled-coil region" evidence="1">
    <location>
        <begin position="382"/>
        <end position="419"/>
    </location>
</feature>
<dbReference type="InterPro" id="IPR007119">
    <property type="entry name" value="Phage_tail_spike_N"/>
</dbReference>
<name>A0A1Y5YTA0_9BACI</name>
<accession>A0A1Y5YTA0</accession>
<feature type="domain" description="Tail spike" evidence="2">
    <location>
        <begin position="97"/>
        <end position="336"/>
    </location>
</feature>
<keyword evidence="1" id="KW-0175">Coiled coil</keyword>
<protein>
    <submittedName>
        <fullName evidence="3">Chromosome partition protein Smc</fullName>
    </submittedName>
</protein>
<dbReference type="Pfam" id="PF06605">
    <property type="entry name" value="Prophage_tail"/>
    <property type="match status" value="1"/>
</dbReference>
<dbReference type="Gene3D" id="1.10.287.1490">
    <property type="match status" value="1"/>
</dbReference>